<protein>
    <recommendedName>
        <fullName evidence="2 7">Transcriptional regulator CtsR</fullName>
    </recommendedName>
</protein>
<dbReference type="InterPro" id="IPR041473">
    <property type="entry name" value="CtsR_C"/>
</dbReference>
<keyword evidence="6 7" id="KW-0804">Transcription</keyword>
<dbReference type="PIRSF" id="PIRSF010607">
    <property type="entry name" value="Txn_repr_CtsR"/>
    <property type="match status" value="1"/>
</dbReference>
<evidence type="ECO:0000256" key="3">
    <source>
        <dbReference type="ARBA" id="ARBA00022491"/>
    </source>
</evidence>
<comment type="caution">
    <text evidence="10">The sequence shown here is derived from an EMBL/GenBank/DDBJ whole genome shotgun (WGS) entry which is preliminary data.</text>
</comment>
<keyword evidence="11" id="KW-1185">Reference proteome</keyword>
<evidence type="ECO:0000256" key="6">
    <source>
        <dbReference type="ARBA" id="ARBA00023163"/>
    </source>
</evidence>
<evidence type="ECO:0000256" key="1">
    <source>
        <dbReference type="ARBA" id="ARBA00010189"/>
    </source>
</evidence>
<dbReference type="Pfam" id="PF17727">
    <property type="entry name" value="CtsR_C"/>
    <property type="match status" value="1"/>
</dbReference>
<evidence type="ECO:0000313" key="11">
    <source>
        <dbReference type="Proteomes" id="UP001166402"/>
    </source>
</evidence>
<dbReference type="Gene3D" id="1.10.1200.150">
    <property type="entry name" value="Transcriptional regulator CtsR, C-terminal domain"/>
    <property type="match status" value="1"/>
</dbReference>
<accession>A0ABS4NE28</accession>
<dbReference type="InterPro" id="IPR041908">
    <property type="entry name" value="CtsR_C_sf"/>
</dbReference>
<evidence type="ECO:0000256" key="7">
    <source>
        <dbReference type="PIRNR" id="PIRNR010607"/>
    </source>
</evidence>
<dbReference type="InterPro" id="IPR008463">
    <property type="entry name" value="CtsR"/>
</dbReference>
<feature type="domain" description="CtsR C-terminal dimerization" evidence="9">
    <location>
        <begin position="91"/>
        <end position="159"/>
    </location>
</feature>
<gene>
    <name evidence="10" type="ORF">J2Z80_001452</name>
</gene>
<keyword evidence="4 7" id="KW-0805">Transcription regulation</keyword>
<dbReference type="EMBL" id="JAGGLT010000014">
    <property type="protein sequence ID" value="MBP2071931.1"/>
    <property type="molecule type" value="Genomic_DNA"/>
</dbReference>
<keyword evidence="3 7" id="KW-0678">Repressor</keyword>
<evidence type="ECO:0000313" key="10">
    <source>
        <dbReference type="EMBL" id="MBP2071931.1"/>
    </source>
</evidence>
<reference evidence="10" key="1">
    <citation type="submission" date="2021-03" db="EMBL/GenBank/DDBJ databases">
        <title>Genomic Encyclopedia of Type Strains, Phase IV (KMG-IV): sequencing the most valuable type-strain genomes for metagenomic binning, comparative biology and taxonomic classification.</title>
        <authorList>
            <person name="Goeker M."/>
        </authorList>
    </citation>
    <scope>NUCLEOTIDE SEQUENCE</scope>
    <source>
        <strain evidence="10">DSM 101588</strain>
    </source>
</reference>
<evidence type="ECO:0000259" key="8">
    <source>
        <dbReference type="Pfam" id="PF05848"/>
    </source>
</evidence>
<keyword evidence="5 7" id="KW-0238">DNA-binding</keyword>
<name>A0ABS4NE28_9THEO</name>
<sequence>MKVKESQSKKSGDGMARLSDLIEDFIKSLIEEADEEYIEIKRNELANIFNCAPSQINYVLETRFNLSNGYIIESRRGGGGYIKIIKRPVSKDWMSKLISDIGDNITESKSRLYIDTLLEHNLITEREAALMKSVLNEKILPVSQYEKPILRAILLKVMLAELSNNLIKRSD</sequence>
<dbReference type="Proteomes" id="UP001166402">
    <property type="component" value="Unassembled WGS sequence"/>
</dbReference>
<dbReference type="Gene3D" id="3.30.56.130">
    <property type="entry name" value="Transcriptional regulator CtsR, winged HTH domain"/>
    <property type="match status" value="1"/>
</dbReference>
<proteinExistence type="inferred from homology"/>
<dbReference type="InterPro" id="IPR041902">
    <property type="entry name" value="CtsR_N_sf"/>
</dbReference>
<evidence type="ECO:0000256" key="2">
    <source>
        <dbReference type="ARBA" id="ARBA00014129"/>
    </source>
</evidence>
<evidence type="ECO:0000259" key="9">
    <source>
        <dbReference type="Pfam" id="PF17727"/>
    </source>
</evidence>
<feature type="domain" description="CtsR N-terminal HTH" evidence="8">
    <location>
        <begin position="17"/>
        <end position="86"/>
    </location>
</feature>
<evidence type="ECO:0000256" key="5">
    <source>
        <dbReference type="ARBA" id="ARBA00023125"/>
    </source>
</evidence>
<dbReference type="InterPro" id="IPR040465">
    <property type="entry name" value="CtsR_N"/>
</dbReference>
<evidence type="ECO:0000256" key="4">
    <source>
        <dbReference type="ARBA" id="ARBA00023015"/>
    </source>
</evidence>
<dbReference type="Pfam" id="PF05848">
    <property type="entry name" value="CtsR"/>
    <property type="match status" value="1"/>
</dbReference>
<comment type="similarity">
    <text evidence="1 7">Belongs to the CtsR family.</text>
</comment>
<organism evidence="10 11">
    <name type="scientific">Thermoanaerobacterium butyriciformans</name>
    <dbReference type="NCBI Taxonomy" id="1702242"/>
    <lineage>
        <taxon>Bacteria</taxon>
        <taxon>Bacillati</taxon>
        <taxon>Bacillota</taxon>
        <taxon>Clostridia</taxon>
        <taxon>Thermoanaerobacterales</taxon>
        <taxon>Thermoanaerobacteraceae</taxon>
        <taxon>Thermoanaerobacterium</taxon>
    </lineage>
</organism>